<keyword evidence="1" id="KW-1133">Transmembrane helix</keyword>
<feature type="domain" description="Uncharacterized protein TP-0789" evidence="2">
    <location>
        <begin position="93"/>
        <end position="277"/>
    </location>
</feature>
<organism evidence="3 4">
    <name type="scientific">Carboxydichorda subterranea</name>
    <dbReference type="NCBI Taxonomy" id="3109565"/>
    <lineage>
        <taxon>Bacteria</taxon>
        <taxon>Bacillati</taxon>
        <taxon>Bacillota</taxon>
        <taxon>Limnochordia</taxon>
        <taxon>Limnochordales</taxon>
        <taxon>Geochordaceae</taxon>
        <taxon>Carboxydichorda</taxon>
    </lineage>
</organism>
<dbReference type="RefSeq" id="WP_324715802.1">
    <property type="nucleotide sequence ID" value="NZ_CP141615.1"/>
</dbReference>
<dbReference type="Pfam" id="PF17131">
    <property type="entry name" value="LolA_like"/>
    <property type="match status" value="1"/>
</dbReference>
<dbReference type="Proteomes" id="UP001332192">
    <property type="component" value="Chromosome"/>
</dbReference>
<feature type="transmembrane region" description="Helical" evidence="1">
    <location>
        <begin position="20"/>
        <end position="41"/>
    </location>
</feature>
<evidence type="ECO:0000259" key="2">
    <source>
        <dbReference type="Pfam" id="PF17131"/>
    </source>
</evidence>
<dbReference type="Gene3D" id="2.50.20.10">
    <property type="entry name" value="Lipoprotein localisation LolA/LolB/LppX"/>
    <property type="match status" value="1"/>
</dbReference>
<keyword evidence="1" id="KW-0472">Membrane</keyword>
<evidence type="ECO:0000256" key="1">
    <source>
        <dbReference type="SAM" id="Phobius"/>
    </source>
</evidence>
<gene>
    <name evidence="3" type="ORF">U7230_10550</name>
</gene>
<dbReference type="InterPro" id="IPR033399">
    <property type="entry name" value="TP_0789-like"/>
</dbReference>
<evidence type="ECO:0000313" key="4">
    <source>
        <dbReference type="Proteomes" id="UP001332192"/>
    </source>
</evidence>
<evidence type="ECO:0000313" key="3">
    <source>
        <dbReference type="EMBL" id="WRP16529.1"/>
    </source>
</evidence>
<dbReference type="CDD" id="cd16329">
    <property type="entry name" value="LolA_like"/>
    <property type="match status" value="1"/>
</dbReference>
<sequence>MKRSVGERVGHRLRGTLRVVWSGVLAAWVTVVMIAAGALAAELSASEILDRMTGTAVLSGSGQAELELVTENARGQQRANRLRIFRMEASSGATQQLLEYLDPPDVRGTKFLSIDEPDKPAQMWLYLPALGRERRIAGSATQDQFMGTDFTYDEIGGGTTYKEDYTAQRLADTAVDGRAAYVLKLTPKSTDKKYSYVQMWVWKETFLPLRIDFFDRSGRLEKQLLTADFRQDEQGKWLPYRITMVNAKSKSKTLVQLISQRSGAVPDEYFTLRYLRR</sequence>
<protein>
    <submittedName>
        <fullName evidence="3">Outer membrane lipoprotein-sorting protein</fullName>
    </submittedName>
</protein>
<accession>A0ABZ1BV12</accession>
<dbReference type="EMBL" id="CP141615">
    <property type="protein sequence ID" value="WRP16529.1"/>
    <property type="molecule type" value="Genomic_DNA"/>
</dbReference>
<name>A0ABZ1BV12_9FIRM</name>
<proteinExistence type="predicted"/>
<keyword evidence="1" id="KW-0812">Transmembrane</keyword>
<keyword evidence="3" id="KW-0449">Lipoprotein</keyword>
<reference evidence="3 4" key="1">
    <citation type="journal article" date="2024" name="Front. Microbiol.">
        <title>Novel thermophilic genera Geochorda gen. nov. and Carboxydochorda gen. nov. from the deep terrestrial subsurface reveal the ecophysiological diversity in the class Limnochordia.</title>
        <authorList>
            <person name="Karnachuk O.V."/>
            <person name="Lukina A.P."/>
            <person name="Avakyan M.R."/>
            <person name="Kadnikov V.V."/>
            <person name="Begmatov S."/>
            <person name="Beletsky A.V."/>
            <person name="Vlasova K.G."/>
            <person name="Novikov A.A."/>
            <person name="Shcherbakova V.A."/>
            <person name="Mardanov A.V."/>
            <person name="Ravin N.V."/>
        </authorList>
    </citation>
    <scope>NUCLEOTIDE SEQUENCE [LARGE SCALE GENOMIC DNA]</scope>
    <source>
        <strain evidence="3 4">L945</strain>
    </source>
</reference>
<keyword evidence="4" id="KW-1185">Reference proteome</keyword>